<dbReference type="SUPFAM" id="SSF50978">
    <property type="entry name" value="WD40 repeat-like"/>
    <property type="match status" value="1"/>
</dbReference>
<organism evidence="1">
    <name type="scientific">Cladocopium goreaui</name>
    <dbReference type="NCBI Taxonomy" id="2562237"/>
    <lineage>
        <taxon>Eukaryota</taxon>
        <taxon>Sar</taxon>
        <taxon>Alveolata</taxon>
        <taxon>Dinophyceae</taxon>
        <taxon>Suessiales</taxon>
        <taxon>Symbiodiniaceae</taxon>
        <taxon>Cladocopium</taxon>
    </lineage>
</organism>
<gene>
    <name evidence="1" type="ORF">C1SCF055_LOCUS6038</name>
</gene>
<dbReference type="Proteomes" id="UP001152797">
    <property type="component" value="Unassembled WGS sequence"/>
</dbReference>
<reference evidence="1" key="1">
    <citation type="submission" date="2022-10" db="EMBL/GenBank/DDBJ databases">
        <authorList>
            <person name="Chen Y."/>
            <person name="Dougan E. K."/>
            <person name="Chan C."/>
            <person name="Rhodes N."/>
            <person name="Thang M."/>
        </authorList>
    </citation>
    <scope>NUCLEOTIDE SEQUENCE</scope>
</reference>
<keyword evidence="3" id="KW-1185">Reference proteome</keyword>
<dbReference type="InterPro" id="IPR036322">
    <property type="entry name" value="WD40_repeat_dom_sf"/>
</dbReference>
<dbReference type="EMBL" id="CAMXCT020000377">
    <property type="protein sequence ID" value="CAL1131316.1"/>
    <property type="molecule type" value="Genomic_DNA"/>
</dbReference>
<sequence>MQRILSLLTRRRLAEPGRGPLLAWHPNAPELASVCRGHVAVHRLGDGLMREASTTHLHVEMRSILCVAWQPCDLRSTLAVAGSDAIALWRANGASSGGWLRVWALAGEAFGSSALSWAPDGRLLAAGGPFGAVHVLGPHSELIGQQELPSHFIRLRRWFSGGAVLRIAWSPEATLLAVLHRGNEPLVRLWKTQTWEVAVHVGLGWVPAGLPGFSLAWLNGDTLLATGGGHLVEIGIGSPGVVNAGNAHLGQDTTLLGLSGAESEVRAVPLAQDATVQEVAVCPRTTQRVALRLDKRSEVFIYERATCGLAGWSQRELMPCGRLATQGAFPQALAFAEKAKVIGSANSTEGPLDHSPICESGLHMFI</sequence>
<comment type="caution">
    <text evidence="1">The sequence shown here is derived from an EMBL/GenBank/DDBJ whole genome shotgun (WGS) entry which is preliminary data.</text>
</comment>
<proteinExistence type="predicted"/>
<evidence type="ECO:0000313" key="3">
    <source>
        <dbReference type="Proteomes" id="UP001152797"/>
    </source>
</evidence>
<protein>
    <submittedName>
        <fullName evidence="2">H(+)-transporting two-sector ATPase</fullName>
    </submittedName>
</protein>
<dbReference type="EMBL" id="CAMXCT010000377">
    <property type="protein sequence ID" value="CAI3977941.1"/>
    <property type="molecule type" value="Genomic_DNA"/>
</dbReference>
<dbReference type="Gene3D" id="2.130.10.10">
    <property type="entry name" value="YVTN repeat-like/Quinoprotein amine dehydrogenase"/>
    <property type="match status" value="1"/>
</dbReference>
<dbReference type="InterPro" id="IPR015943">
    <property type="entry name" value="WD40/YVTN_repeat-like_dom_sf"/>
</dbReference>
<accession>A0A9P1BR43</accession>
<evidence type="ECO:0000313" key="2">
    <source>
        <dbReference type="EMBL" id="CAL4765253.1"/>
    </source>
</evidence>
<evidence type="ECO:0000313" key="1">
    <source>
        <dbReference type="EMBL" id="CAI3977941.1"/>
    </source>
</evidence>
<reference evidence="2 3" key="2">
    <citation type="submission" date="2024-05" db="EMBL/GenBank/DDBJ databases">
        <authorList>
            <person name="Chen Y."/>
            <person name="Shah S."/>
            <person name="Dougan E. K."/>
            <person name="Thang M."/>
            <person name="Chan C."/>
        </authorList>
    </citation>
    <scope>NUCLEOTIDE SEQUENCE [LARGE SCALE GENOMIC DNA]</scope>
</reference>
<dbReference type="AlphaFoldDB" id="A0A9P1BR43"/>
<name>A0A9P1BR43_9DINO</name>
<dbReference type="EMBL" id="CAMXCT030000377">
    <property type="protein sequence ID" value="CAL4765253.1"/>
    <property type="molecule type" value="Genomic_DNA"/>
</dbReference>
<dbReference type="OrthoDB" id="10579361at2759"/>